<evidence type="ECO:0000256" key="4">
    <source>
        <dbReference type="ARBA" id="ARBA00022723"/>
    </source>
</evidence>
<comment type="caution">
    <text evidence="10">The sequence shown here is derived from an EMBL/GenBank/DDBJ whole genome shotgun (WGS) entry which is preliminary data.</text>
</comment>
<dbReference type="PIRSF" id="PIRSF000071">
    <property type="entry name" value="Rubredoxin"/>
    <property type="match status" value="1"/>
</dbReference>
<dbReference type="InterPro" id="IPR050526">
    <property type="entry name" value="Rubredoxin_ET"/>
</dbReference>
<dbReference type="InterPro" id="IPR024934">
    <property type="entry name" value="Rubredoxin-like_dom"/>
</dbReference>
<organism evidence="10 13">
    <name type="scientific">Methanothrix harundinacea</name>
    <dbReference type="NCBI Taxonomy" id="301375"/>
    <lineage>
        <taxon>Archaea</taxon>
        <taxon>Methanobacteriati</taxon>
        <taxon>Methanobacteriota</taxon>
        <taxon>Stenosarchaea group</taxon>
        <taxon>Methanomicrobia</taxon>
        <taxon>Methanotrichales</taxon>
        <taxon>Methanotrichaceae</taxon>
        <taxon>Methanothrix</taxon>
    </lineage>
</organism>
<feature type="binding site" evidence="8">
    <location>
        <position position="43"/>
    </location>
    <ligand>
        <name>Fe cation</name>
        <dbReference type="ChEBI" id="CHEBI:24875"/>
    </ligand>
</feature>
<feature type="binding site" evidence="8">
    <location>
        <position position="40"/>
    </location>
    <ligand>
        <name>Fe cation</name>
        <dbReference type="ChEBI" id="CHEBI:24875"/>
    </ligand>
</feature>
<keyword evidence="5 7" id="KW-0249">Electron transport</keyword>
<sequence length="53" mass="5664">MAKKYTCTVCGYVYDPEKGDPDSGIAPGTAFEDIPDDWTCPECGAPKDAFEAS</sequence>
<accession>A0A117LFC7</accession>
<dbReference type="GO" id="GO:0009055">
    <property type="term" value="F:electron transfer activity"/>
    <property type="evidence" value="ECO:0007669"/>
    <property type="project" value="InterPro"/>
</dbReference>
<dbReference type="PROSITE" id="PS00202">
    <property type="entry name" value="RUBREDOXIN"/>
    <property type="match status" value="1"/>
</dbReference>
<dbReference type="CDD" id="cd00730">
    <property type="entry name" value="rubredoxin"/>
    <property type="match status" value="1"/>
</dbReference>
<dbReference type="EMBL" id="LGFT01000034">
    <property type="protein sequence ID" value="KUK44110.1"/>
    <property type="molecule type" value="Genomic_DNA"/>
</dbReference>
<dbReference type="FunFam" id="2.20.28.10:FF:000001">
    <property type="entry name" value="Rubredoxin"/>
    <property type="match status" value="1"/>
</dbReference>
<evidence type="ECO:0000313" key="12">
    <source>
        <dbReference type="Proteomes" id="UP000053961"/>
    </source>
</evidence>
<evidence type="ECO:0000256" key="7">
    <source>
        <dbReference type="PIRNR" id="PIRNR000071"/>
    </source>
</evidence>
<feature type="domain" description="Rubredoxin-like" evidence="9">
    <location>
        <begin position="2"/>
        <end position="53"/>
    </location>
</feature>
<reference evidence="11" key="1">
    <citation type="journal article" date="2015" name="MBio">
        <title>Genome-resolved metagenomic analysis reveals roles for candidate phyla and other microbial community members in biogeochemical transformations in oil reservoirs.</title>
        <authorList>
            <person name="Hu P."/>
            <person name="Tom L."/>
            <person name="Singh A."/>
            <person name="Thomas B.C."/>
            <person name="Baker B.J."/>
            <person name="Piceno Y.M."/>
            <person name="Andersen G.L."/>
            <person name="Banfield J.F."/>
        </authorList>
    </citation>
    <scope>NUCLEOTIDE SEQUENCE [LARGE SCALE GENOMIC DNA]</scope>
    <source>
        <strain evidence="11">56_747</strain>
    </source>
</reference>
<dbReference type="InterPro" id="IPR024935">
    <property type="entry name" value="Rubredoxin_dom"/>
</dbReference>
<feature type="binding site" evidence="8">
    <location>
        <position position="10"/>
    </location>
    <ligand>
        <name>Fe cation</name>
        <dbReference type="ChEBI" id="CHEBI:24875"/>
    </ligand>
</feature>
<dbReference type="Gene3D" id="2.20.28.10">
    <property type="match status" value="1"/>
</dbReference>
<reference evidence="12 13" key="2">
    <citation type="journal article" date="2015" name="MBio">
        <title>Genome-Resolved Metagenomic Analysis Reveals Roles for Candidate Phyla and Other Microbial Community Members in Biogeochemical Transformations in Oil Reservoirs.</title>
        <authorList>
            <person name="Hu P."/>
            <person name="Tom L."/>
            <person name="Singh A."/>
            <person name="Thomas B.C."/>
            <person name="Baker B.J."/>
            <person name="Piceno Y.M."/>
            <person name="Andersen G.L."/>
            <person name="Banfield J.F."/>
        </authorList>
    </citation>
    <scope>NUCLEOTIDE SEQUENCE [LARGE SCALE GENOMIC DNA]</scope>
    <source>
        <strain evidence="10">57_489</strain>
    </source>
</reference>
<dbReference type="EMBL" id="LGHB01000033">
    <property type="protein sequence ID" value="KUK95515.1"/>
    <property type="molecule type" value="Genomic_DNA"/>
</dbReference>
<dbReference type="PRINTS" id="PR00163">
    <property type="entry name" value="RUBREDOXIN"/>
</dbReference>
<evidence type="ECO:0000313" key="13">
    <source>
        <dbReference type="Proteomes" id="UP000057043"/>
    </source>
</evidence>
<protein>
    <recommendedName>
        <fullName evidence="7">Rubredoxin</fullName>
    </recommendedName>
</protein>
<feature type="binding site" evidence="8">
    <location>
        <position position="7"/>
    </location>
    <ligand>
        <name>Fe cation</name>
        <dbReference type="ChEBI" id="CHEBI:24875"/>
    </ligand>
</feature>
<dbReference type="InterPro" id="IPR018527">
    <property type="entry name" value="Rubredoxin_Fe_BS"/>
</dbReference>
<dbReference type="Pfam" id="PF00301">
    <property type="entry name" value="Rubredoxin"/>
    <property type="match status" value="1"/>
</dbReference>
<evidence type="ECO:0000256" key="3">
    <source>
        <dbReference type="ARBA" id="ARBA00022448"/>
    </source>
</evidence>
<gene>
    <name evidence="10" type="ORF">XD72_1500</name>
    <name evidence="11" type="ORF">XE07_1771</name>
</gene>
<dbReference type="Proteomes" id="UP000053961">
    <property type="component" value="Unassembled WGS sequence"/>
</dbReference>
<evidence type="ECO:0000256" key="8">
    <source>
        <dbReference type="PIRSR" id="PIRSR000071-1"/>
    </source>
</evidence>
<comment type="similarity">
    <text evidence="2 7">Belongs to the rubredoxin family.</text>
</comment>
<dbReference type="AlphaFoldDB" id="A0A117LFC7"/>
<dbReference type="PROSITE" id="PS50903">
    <property type="entry name" value="RUBREDOXIN_LIKE"/>
    <property type="match status" value="1"/>
</dbReference>
<proteinExistence type="inferred from homology"/>
<evidence type="ECO:0000313" key="11">
    <source>
        <dbReference type="EMBL" id="KUK95515.1"/>
    </source>
</evidence>
<keyword evidence="3 7" id="KW-0813">Transport</keyword>
<evidence type="ECO:0000313" key="10">
    <source>
        <dbReference type="EMBL" id="KUK44110.1"/>
    </source>
</evidence>
<keyword evidence="6 7" id="KW-0408">Iron</keyword>
<dbReference type="InterPro" id="IPR024922">
    <property type="entry name" value="Rubredoxin"/>
</dbReference>
<comment type="cofactor">
    <cofactor evidence="7 8">
        <name>Fe(3+)</name>
        <dbReference type="ChEBI" id="CHEBI:29034"/>
    </cofactor>
    <text evidence="7 8">Binds 1 Fe(3+) ion per subunit.</text>
</comment>
<name>A0A117LFC7_9EURY</name>
<comment type="function">
    <text evidence="1 7">Rubredoxin is a small nonheme, iron protein lacking acid-labile sulfide. Its single Fe, chelated to 4 Cys, functions as an electron acceptor and may also stabilize the conformation of the molecule.</text>
</comment>
<dbReference type="GO" id="GO:0043448">
    <property type="term" value="P:alkane catabolic process"/>
    <property type="evidence" value="ECO:0007669"/>
    <property type="project" value="TreeGrafter"/>
</dbReference>
<dbReference type="SUPFAM" id="SSF57802">
    <property type="entry name" value="Rubredoxin-like"/>
    <property type="match status" value="1"/>
</dbReference>
<dbReference type="PANTHER" id="PTHR47627:SF1">
    <property type="entry name" value="RUBREDOXIN-1-RELATED"/>
    <property type="match status" value="1"/>
</dbReference>
<evidence type="ECO:0000256" key="1">
    <source>
        <dbReference type="ARBA" id="ARBA00002360"/>
    </source>
</evidence>
<dbReference type="GO" id="GO:0005506">
    <property type="term" value="F:iron ion binding"/>
    <property type="evidence" value="ECO:0007669"/>
    <property type="project" value="InterPro"/>
</dbReference>
<dbReference type="PATRIC" id="fig|301375.6.peg.978"/>
<evidence type="ECO:0000259" key="9">
    <source>
        <dbReference type="PROSITE" id="PS50903"/>
    </source>
</evidence>
<evidence type="ECO:0000256" key="5">
    <source>
        <dbReference type="ARBA" id="ARBA00022982"/>
    </source>
</evidence>
<dbReference type="NCBIfam" id="NF045768">
    <property type="entry name" value="RubredRD"/>
    <property type="match status" value="1"/>
</dbReference>
<dbReference type="Proteomes" id="UP000057043">
    <property type="component" value="Unassembled WGS sequence"/>
</dbReference>
<evidence type="ECO:0000256" key="6">
    <source>
        <dbReference type="ARBA" id="ARBA00023004"/>
    </source>
</evidence>
<keyword evidence="4 7" id="KW-0479">Metal-binding</keyword>
<evidence type="ECO:0000256" key="2">
    <source>
        <dbReference type="ARBA" id="ARBA00005337"/>
    </source>
</evidence>
<dbReference type="PANTHER" id="PTHR47627">
    <property type="entry name" value="RUBREDOXIN"/>
    <property type="match status" value="1"/>
</dbReference>